<accession>A0ACB8AKF3</accession>
<evidence type="ECO:0000313" key="2">
    <source>
        <dbReference type="Proteomes" id="UP000790377"/>
    </source>
</evidence>
<comment type="caution">
    <text evidence="1">The sequence shown here is derived from an EMBL/GenBank/DDBJ whole genome shotgun (WGS) entry which is preliminary data.</text>
</comment>
<sequence length="611" mass="69061">MSSLHERRSRKSSLLSRNVIILALRFFWMIVVIWCEFGVFFYSLSDCRWPDKALTSSGTKDKPMRVLLVSDPQVRNPSNMRSKIGYSSAKRYLLKSWSVVTRLHPHAVIFLGDMLSSGRYITSEEEYQRYYDEFNSTFPLDASVPVYFMPGNNDVGLGDSSQVSKNARIWYSKYFGPPNQVISLADHKFILLDAPGLVEEDYRRHGLGMPYDLWTPITGGSVEFVDSVSKEYSKRQPMILFSHIPLSRPSSKSCGPLREKGSIRAGAGHGYQNMLGKDTTEFLLNAVRPAAVFSGDNRDYCDCIHSTHYIDQGVTTEATVREVTVKSFSPARNIRRPGFQLLSLIPPESASASSPTFADAHCLLPDTFRIFSSIYFPCLTLTIIVLLYLNISPERHRRHISNIFPIMLSPPSSRAPSPSRGPESAIWSTWSPRKPNIPVSPTSPLPPTLRVPGSNSEAGRALRASSTSITPQDSPLLSPITLFSPEENFDDHLNPAQYIPRHDYHSSARSEKHRVPTQSPFFLPHPNSAPQRPFSRSWSFVFWGRRRRLTIKLPVTFTPNSRSILKRVLTHRNHSWGSKGGYGFFWRFASDCISVALPAIFAWTLVGWLFF</sequence>
<gene>
    <name evidence="1" type="ORF">BJ138DRAFT_624784</name>
</gene>
<dbReference type="Proteomes" id="UP000790377">
    <property type="component" value="Unassembled WGS sequence"/>
</dbReference>
<name>A0ACB8AKF3_9AGAM</name>
<evidence type="ECO:0000313" key="1">
    <source>
        <dbReference type="EMBL" id="KAH7913478.1"/>
    </source>
</evidence>
<proteinExistence type="predicted"/>
<organism evidence="1 2">
    <name type="scientific">Hygrophoropsis aurantiaca</name>
    <dbReference type="NCBI Taxonomy" id="72124"/>
    <lineage>
        <taxon>Eukaryota</taxon>
        <taxon>Fungi</taxon>
        <taxon>Dikarya</taxon>
        <taxon>Basidiomycota</taxon>
        <taxon>Agaricomycotina</taxon>
        <taxon>Agaricomycetes</taxon>
        <taxon>Agaricomycetidae</taxon>
        <taxon>Boletales</taxon>
        <taxon>Coniophorineae</taxon>
        <taxon>Hygrophoropsidaceae</taxon>
        <taxon>Hygrophoropsis</taxon>
    </lineage>
</organism>
<dbReference type="EMBL" id="MU267630">
    <property type="protein sequence ID" value="KAH7913478.1"/>
    <property type="molecule type" value="Genomic_DNA"/>
</dbReference>
<reference evidence="1" key="1">
    <citation type="journal article" date="2021" name="New Phytol.">
        <title>Evolutionary innovations through gain and loss of genes in the ectomycorrhizal Boletales.</title>
        <authorList>
            <person name="Wu G."/>
            <person name="Miyauchi S."/>
            <person name="Morin E."/>
            <person name="Kuo A."/>
            <person name="Drula E."/>
            <person name="Varga T."/>
            <person name="Kohler A."/>
            <person name="Feng B."/>
            <person name="Cao Y."/>
            <person name="Lipzen A."/>
            <person name="Daum C."/>
            <person name="Hundley H."/>
            <person name="Pangilinan J."/>
            <person name="Johnson J."/>
            <person name="Barry K."/>
            <person name="LaButti K."/>
            <person name="Ng V."/>
            <person name="Ahrendt S."/>
            <person name="Min B."/>
            <person name="Choi I.G."/>
            <person name="Park H."/>
            <person name="Plett J.M."/>
            <person name="Magnuson J."/>
            <person name="Spatafora J.W."/>
            <person name="Nagy L.G."/>
            <person name="Henrissat B."/>
            <person name="Grigoriev I.V."/>
            <person name="Yang Z.L."/>
            <person name="Xu J."/>
            <person name="Martin F.M."/>
        </authorList>
    </citation>
    <scope>NUCLEOTIDE SEQUENCE</scope>
    <source>
        <strain evidence="1">ATCC 28755</strain>
    </source>
</reference>
<protein>
    <submittedName>
        <fullName evidence="1">Metallo-dependent phosphatase</fullName>
    </submittedName>
</protein>
<keyword evidence="2" id="KW-1185">Reference proteome</keyword>